<evidence type="ECO:0000259" key="2">
    <source>
        <dbReference type="Pfam" id="PF08729"/>
    </source>
</evidence>
<feature type="compositionally biased region" description="Acidic residues" evidence="1">
    <location>
        <begin position="71"/>
        <end position="89"/>
    </location>
</feature>
<dbReference type="AlphaFoldDB" id="A0A367J998"/>
<dbReference type="Proteomes" id="UP000253551">
    <property type="component" value="Unassembled WGS sequence"/>
</dbReference>
<proteinExistence type="predicted"/>
<dbReference type="InterPro" id="IPR014840">
    <property type="entry name" value="HRD"/>
</dbReference>
<dbReference type="EMBL" id="PJQM01003922">
    <property type="protein sequence ID" value="RCH86490.1"/>
    <property type="molecule type" value="Genomic_DNA"/>
</dbReference>
<evidence type="ECO:0000313" key="4">
    <source>
        <dbReference type="Proteomes" id="UP000253551"/>
    </source>
</evidence>
<feature type="region of interest" description="Disordered" evidence="1">
    <location>
        <begin position="223"/>
        <end position="260"/>
    </location>
</feature>
<feature type="compositionally biased region" description="Low complexity" evidence="1">
    <location>
        <begin position="158"/>
        <end position="169"/>
    </location>
</feature>
<organism evidence="3 4">
    <name type="scientific">Rhizopus stolonifer</name>
    <name type="common">Rhizopus nigricans</name>
    <dbReference type="NCBI Taxonomy" id="4846"/>
    <lineage>
        <taxon>Eukaryota</taxon>
        <taxon>Fungi</taxon>
        <taxon>Fungi incertae sedis</taxon>
        <taxon>Mucoromycota</taxon>
        <taxon>Mucoromycotina</taxon>
        <taxon>Mucoromycetes</taxon>
        <taxon>Mucorales</taxon>
        <taxon>Mucorineae</taxon>
        <taxon>Rhizopodaceae</taxon>
        <taxon>Rhizopus</taxon>
    </lineage>
</organism>
<feature type="domain" description="Hpc2-related" evidence="2">
    <location>
        <begin position="98"/>
        <end position="136"/>
    </location>
</feature>
<sequence length="354" mass="38787">MFKPSSTRFHIDIKAERFPVIFSYHQLKKREHKNNTSNNNHTLPLSEDAQENAFFKELLEKAEKYGLNGEESTEQEADDEDNDGSDEDSTTGGPLKNDDYDFADPFIDDSEMMLDDSVEYNIPEIDGFFVYQGPLDASKTTEEKKAPVTSSKRKAAAKPKSVTVTSTKATKTRKKDETQPSTSIPKGKAVNRKTIPTEEPVRLASPYAAPKVAASIPTLSPSVQASGSSTTHTFSPVNQTSNNSTTHAFSSIPQLTSSSSAPGILVKNSANPMTTPAPIAAHISLTRPIIEGETQNKQRAFISKESNTTKILESNSTERPTVVDIDSLDEAKKKAAELPVLVNYLNHILEKINI</sequence>
<dbReference type="Pfam" id="PF08729">
    <property type="entry name" value="HUN"/>
    <property type="match status" value="1"/>
</dbReference>
<name>A0A367J998_RHIST</name>
<comment type="caution">
    <text evidence="3">The sequence shown here is derived from an EMBL/GenBank/DDBJ whole genome shotgun (WGS) entry which is preliminary data.</text>
</comment>
<protein>
    <recommendedName>
        <fullName evidence="2">Hpc2-related domain-containing protein</fullName>
    </recommendedName>
</protein>
<feature type="region of interest" description="Disordered" evidence="1">
    <location>
        <begin position="139"/>
        <end position="189"/>
    </location>
</feature>
<keyword evidence="4" id="KW-1185">Reference proteome</keyword>
<accession>A0A367J998</accession>
<feature type="region of interest" description="Disordered" evidence="1">
    <location>
        <begin position="65"/>
        <end position="104"/>
    </location>
</feature>
<reference evidence="3 4" key="1">
    <citation type="journal article" date="2018" name="G3 (Bethesda)">
        <title>Phylogenetic and Phylogenomic Definition of Rhizopus Species.</title>
        <authorList>
            <person name="Gryganskyi A.P."/>
            <person name="Golan J."/>
            <person name="Dolatabadi S."/>
            <person name="Mondo S."/>
            <person name="Robb S."/>
            <person name="Idnurm A."/>
            <person name="Muszewska A."/>
            <person name="Steczkiewicz K."/>
            <person name="Masonjones S."/>
            <person name="Liao H.L."/>
            <person name="Gajdeczka M.T."/>
            <person name="Anike F."/>
            <person name="Vuek A."/>
            <person name="Anishchenko I.M."/>
            <person name="Voigt K."/>
            <person name="de Hoog G.S."/>
            <person name="Smith M.E."/>
            <person name="Heitman J."/>
            <person name="Vilgalys R."/>
            <person name="Stajich J.E."/>
        </authorList>
    </citation>
    <scope>NUCLEOTIDE SEQUENCE [LARGE SCALE GENOMIC DNA]</scope>
    <source>
        <strain evidence="3 4">LSU 92-RS-03</strain>
    </source>
</reference>
<gene>
    <name evidence="3" type="ORF">CU098_000547</name>
</gene>
<evidence type="ECO:0000313" key="3">
    <source>
        <dbReference type="EMBL" id="RCH86490.1"/>
    </source>
</evidence>
<evidence type="ECO:0000256" key="1">
    <source>
        <dbReference type="SAM" id="MobiDB-lite"/>
    </source>
</evidence>